<comment type="subcellular location">
    <subcellularLocation>
        <location evidence="2">Cell membrane</location>
        <topology evidence="2">Multi-pass membrane protein</topology>
    </subcellularLocation>
</comment>
<dbReference type="SMART" id="SM00388">
    <property type="entry name" value="HisKA"/>
    <property type="match status" value="1"/>
</dbReference>
<dbReference type="Gene3D" id="3.30.565.10">
    <property type="entry name" value="Histidine kinase-like ATPase, C-terminal domain"/>
    <property type="match status" value="1"/>
</dbReference>
<dbReference type="InterPro" id="IPR005467">
    <property type="entry name" value="His_kinase_dom"/>
</dbReference>
<feature type="transmembrane region" description="Helical" evidence="17">
    <location>
        <begin position="372"/>
        <end position="396"/>
    </location>
</feature>
<dbReference type="PROSITE" id="PS50885">
    <property type="entry name" value="HAMP"/>
    <property type="match status" value="1"/>
</dbReference>
<keyword evidence="17" id="KW-0472">Membrane</keyword>
<evidence type="ECO:0000256" key="14">
    <source>
        <dbReference type="ARBA" id="ARBA00068150"/>
    </source>
</evidence>
<dbReference type="Pfam" id="PF00072">
    <property type="entry name" value="Response_reg"/>
    <property type="match status" value="1"/>
</dbReference>
<dbReference type="Pfam" id="PF02518">
    <property type="entry name" value="HATPase_c"/>
    <property type="match status" value="1"/>
</dbReference>
<dbReference type="FunFam" id="3.30.565.10:FF:000010">
    <property type="entry name" value="Sensor histidine kinase RcsC"/>
    <property type="match status" value="1"/>
</dbReference>
<evidence type="ECO:0000256" key="2">
    <source>
        <dbReference type="ARBA" id="ARBA00004651"/>
    </source>
</evidence>
<feature type="modified residue" description="4-aspartylphosphate" evidence="15">
    <location>
        <position position="909"/>
    </location>
</feature>
<dbReference type="Gene3D" id="6.10.340.10">
    <property type="match status" value="1"/>
</dbReference>
<evidence type="ECO:0000259" key="21">
    <source>
        <dbReference type="PROSITE" id="PS50113"/>
    </source>
</evidence>
<dbReference type="InterPro" id="IPR001789">
    <property type="entry name" value="Sig_transdc_resp-reg_receiver"/>
</dbReference>
<dbReference type="InterPro" id="IPR035965">
    <property type="entry name" value="PAS-like_dom_sf"/>
</dbReference>
<feature type="domain" description="Histidine kinase" evidence="18">
    <location>
        <begin position="618"/>
        <end position="835"/>
    </location>
</feature>
<dbReference type="PROSITE" id="PS50109">
    <property type="entry name" value="HIS_KIN"/>
    <property type="match status" value="1"/>
</dbReference>
<comment type="caution">
    <text evidence="23">The sequence shown here is derived from an EMBL/GenBank/DDBJ whole genome shotgun (WGS) entry which is preliminary data.</text>
</comment>
<dbReference type="PROSITE" id="PS50110">
    <property type="entry name" value="RESPONSE_REGULATORY"/>
    <property type="match status" value="1"/>
</dbReference>
<dbReference type="Pfam" id="PF00512">
    <property type="entry name" value="HisKA"/>
    <property type="match status" value="1"/>
</dbReference>
<organism evidence="23 24">
    <name type="scientific">Geoanaerobacter pelophilus</name>
    <dbReference type="NCBI Taxonomy" id="60036"/>
    <lineage>
        <taxon>Bacteria</taxon>
        <taxon>Pseudomonadati</taxon>
        <taxon>Thermodesulfobacteriota</taxon>
        <taxon>Desulfuromonadia</taxon>
        <taxon>Geobacterales</taxon>
        <taxon>Geobacteraceae</taxon>
        <taxon>Geoanaerobacter</taxon>
    </lineage>
</organism>
<evidence type="ECO:0000256" key="8">
    <source>
        <dbReference type="ARBA" id="ARBA00022741"/>
    </source>
</evidence>
<feature type="domain" description="PAS" evidence="20">
    <location>
        <begin position="450"/>
        <end position="519"/>
    </location>
</feature>
<keyword evidence="7 17" id="KW-0812">Transmembrane</keyword>
<evidence type="ECO:0000256" key="11">
    <source>
        <dbReference type="ARBA" id="ARBA00022989"/>
    </source>
</evidence>
<evidence type="ECO:0000256" key="9">
    <source>
        <dbReference type="ARBA" id="ARBA00022777"/>
    </source>
</evidence>
<dbReference type="Pfam" id="PF08448">
    <property type="entry name" value="PAS_4"/>
    <property type="match status" value="1"/>
</dbReference>
<evidence type="ECO:0000313" key="24">
    <source>
        <dbReference type="Proteomes" id="UP000811899"/>
    </source>
</evidence>
<protein>
    <recommendedName>
        <fullName evidence="14">Sensory/regulatory protein RpfC</fullName>
        <ecNumber evidence="3">2.7.13.3</ecNumber>
    </recommendedName>
</protein>
<evidence type="ECO:0000256" key="13">
    <source>
        <dbReference type="ARBA" id="ARBA00064003"/>
    </source>
</evidence>
<dbReference type="GO" id="GO:0009927">
    <property type="term" value="F:histidine phosphotransfer kinase activity"/>
    <property type="evidence" value="ECO:0007669"/>
    <property type="project" value="TreeGrafter"/>
</dbReference>
<dbReference type="PRINTS" id="PR00344">
    <property type="entry name" value="BCTRLSENSOR"/>
</dbReference>
<dbReference type="PROSITE" id="PS50112">
    <property type="entry name" value="PAS"/>
    <property type="match status" value="1"/>
</dbReference>
<dbReference type="InterPro" id="IPR003594">
    <property type="entry name" value="HATPase_dom"/>
</dbReference>
<dbReference type="SUPFAM" id="SSF158472">
    <property type="entry name" value="HAMP domain-like"/>
    <property type="match status" value="1"/>
</dbReference>
<dbReference type="GO" id="GO:0000155">
    <property type="term" value="F:phosphorelay sensor kinase activity"/>
    <property type="evidence" value="ECO:0007669"/>
    <property type="project" value="InterPro"/>
</dbReference>
<dbReference type="CDD" id="cd00130">
    <property type="entry name" value="PAS"/>
    <property type="match status" value="1"/>
</dbReference>
<dbReference type="GO" id="GO:0005524">
    <property type="term" value="F:ATP binding"/>
    <property type="evidence" value="ECO:0007669"/>
    <property type="project" value="UniProtKB-KW"/>
</dbReference>
<dbReference type="Gene3D" id="1.10.287.130">
    <property type="match status" value="1"/>
</dbReference>
<dbReference type="InterPro" id="IPR033462">
    <property type="entry name" value="Cache_3-Cache_2"/>
</dbReference>
<feature type="transmembrane region" description="Helical" evidence="17">
    <location>
        <begin position="12"/>
        <end position="32"/>
    </location>
</feature>
<accession>A0AAW4L818</accession>
<keyword evidence="16" id="KW-0175">Coiled coil</keyword>
<keyword evidence="12" id="KW-0902">Two-component regulatory system</keyword>
<dbReference type="Gene3D" id="3.30.450.20">
    <property type="entry name" value="PAS domain"/>
    <property type="match status" value="2"/>
</dbReference>
<evidence type="ECO:0000256" key="12">
    <source>
        <dbReference type="ARBA" id="ARBA00023012"/>
    </source>
</evidence>
<dbReference type="PANTHER" id="PTHR43047">
    <property type="entry name" value="TWO-COMPONENT HISTIDINE PROTEIN KINASE"/>
    <property type="match status" value="1"/>
</dbReference>
<dbReference type="InterPro" id="IPR000014">
    <property type="entry name" value="PAS"/>
</dbReference>
<evidence type="ECO:0000259" key="20">
    <source>
        <dbReference type="PROSITE" id="PS50112"/>
    </source>
</evidence>
<dbReference type="AlphaFoldDB" id="A0AAW4L818"/>
<proteinExistence type="predicted"/>
<dbReference type="InterPro" id="IPR004358">
    <property type="entry name" value="Sig_transdc_His_kin-like_C"/>
</dbReference>
<reference evidence="23 24" key="1">
    <citation type="submission" date="2021-05" db="EMBL/GenBank/DDBJ databases">
        <title>The draft genome of Geobacter pelophilus DSM 12255.</title>
        <authorList>
            <person name="Xu Z."/>
            <person name="Masuda Y."/>
            <person name="Itoh H."/>
            <person name="Senoo K."/>
        </authorList>
    </citation>
    <scope>NUCLEOTIDE SEQUENCE [LARGE SCALE GENOMIC DNA]</scope>
    <source>
        <strain evidence="23 24">DSM 12255</strain>
    </source>
</reference>
<comment type="subunit">
    <text evidence="13">At low DSF concentrations, interacts with RpfF.</text>
</comment>
<evidence type="ECO:0000256" key="5">
    <source>
        <dbReference type="ARBA" id="ARBA00022553"/>
    </source>
</evidence>
<comment type="catalytic activity">
    <reaction evidence="1">
        <text>ATP + protein L-histidine = ADP + protein N-phospho-L-histidine.</text>
        <dbReference type="EC" id="2.7.13.3"/>
    </reaction>
</comment>
<dbReference type="SUPFAM" id="SSF103190">
    <property type="entry name" value="Sensory domain-like"/>
    <property type="match status" value="1"/>
</dbReference>
<dbReference type="InterPro" id="IPR000700">
    <property type="entry name" value="PAS-assoc_C"/>
</dbReference>
<dbReference type="InterPro" id="IPR011006">
    <property type="entry name" value="CheY-like_superfamily"/>
</dbReference>
<dbReference type="EC" id="2.7.13.3" evidence="3"/>
<dbReference type="NCBIfam" id="TIGR00229">
    <property type="entry name" value="sensory_box"/>
    <property type="match status" value="1"/>
</dbReference>
<gene>
    <name evidence="23" type="ORF">KI809_10455</name>
</gene>
<dbReference type="CDD" id="cd00082">
    <property type="entry name" value="HisKA"/>
    <property type="match status" value="1"/>
</dbReference>
<dbReference type="InterPro" id="IPR013656">
    <property type="entry name" value="PAS_4"/>
</dbReference>
<dbReference type="InterPro" id="IPR003661">
    <property type="entry name" value="HisK_dim/P_dom"/>
</dbReference>
<sequence>MFRNLRLSVKVSLLGAGSVMITAVALVLLAVWQSGQYNRLAQSEVDLLINADLDHITQGVYNLVRTENEAVQQQVNYNLNVARHLLASAGGISLSQDTVKWAAINQFTKQELQVQLPRMLVGNRWLGQNIEPGVKTIVVDNVTHLVGETATIFQRMNDNGDMIRVATTVQNEAGKRAIGTFIPAVNPDGAPNPVIAAVKAGKAYHGRAYVVNKWQLTAYEPLKDRAGNLVGMLYVGINQKSVESRVRQAILQTKVGKTGYVYVLGGKGEGRGRYIISQRGQRDGEDIWETKDSNGNYVVKSIIAKVTALKAGELTTERYLWQNPGESAPRWKIARLAYYEPWDWVIGASVYEEELLAYRSFLSDGRTRMTNFMVVAGLLITISVGFLGVFFAWTIIRPVRQLQCAVETIINGNLDHTLTVSSDDELGALSKAFNLMTERLNKTMKELEENVHFLQTLMDAIPNPIFFKDINGVYRGCNVAFTAYLGQEKDMIIGTSVYDVSPKELADQYHEKDMVLIRKGGVQVYDSTVRFADDTLHDVIFNKATYTNADGSLGGLVGVILDITERKHAEQELARYRDHLEDLVKERTAQLEVAIANLSLARNAAEAANKAKSMFLANMSHEIRTPMNAVLGFAQLLERDPSLSPLARNKVATIMKSGEHLLSIINDILEMSRIEAGRVEIRTEPIDLAALLNDLAVMFRLRAEEKGLAFTLEYLADLPRYIVIDLGKLRQILINLLGNAVKFTHKGAITMRAMPAGIDRIAIEIQDTGIGIPAEEQKMLFRPFERTRSGEQAAGGTGLGLAISREYANLMGGELTVASAVDKGSCFRFECPVQICKETPSFVVPPQRVIGLASGQEELRVLVVDDLDANRELLRVMLEPLGFIVDEAANGQEAVDKAQSLLPRIILMDLVMPGMDGEEATRTIRSSCTKAPPVIIGISASAFDTQKQQFLDSGINAFIAKPFREQELFEVLARHAGVLFETGEDEAVTGIPPRQPLPTLDKMSAEWNEAFLEALARKNITRIRKLGEEARASDPALSAWLLERAGMYDLEGIKQLVDDRRLEKMP</sequence>
<dbReference type="Gene3D" id="3.40.50.2300">
    <property type="match status" value="1"/>
</dbReference>
<dbReference type="SMART" id="SM00304">
    <property type="entry name" value="HAMP"/>
    <property type="match status" value="1"/>
</dbReference>
<dbReference type="InterPro" id="IPR029151">
    <property type="entry name" value="Sensor-like_sf"/>
</dbReference>
<dbReference type="InterPro" id="IPR036890">
    <property type="entry name" value="HATPase_C_sf"/>
</dbReference>
<dbReference type="CDD" id="cd06225">
    <property type="entry name" value="HAMP"/>
    <property type="match status" value="1"/>
</dbReference>
<dbReference type="FunFam" id="1.10.287.130:FF:000002">
    <property type="entry name" value="Two-component osmosensing histidine kinase"/>
    <property type="match status" value="1"/>
</dbReference>
<dbReference type="CDD" id="cd16922">
    <property type="entry name" value="HATPase_EvgS-ArcB-TorS-like"/>
    <property type="match status" value="1"/>
</dbReference>
<feature type="domain" description="PAC" evidence="21">
    <location>
        <begin position="523"/>
        <end position="575"/>
    </location>
</feature>
<feature type="domain" description="Response regulatory" evidence="19">
    <location>
        <begin position="860"/>
        <end position="976"/>
    </location>
</feature>
<dbReference type="Pfam" id="PF17201">
    <property type="entry name" value="Cache_3-Cache_2"/>
    <property type="match status" value="1"/>
</dbReference>
<evidence type="ECO:0000259" key="19">
    <source>
        <dbReference type="PROSITE" id="PS50110"/>
    </source>
</evidence>
<dbReference type="SUPFAM" id="SSF52172">
    <property type="entry name" value="CheY-like"/>
    <property type="match status" value="1"/>
</dbReference>
<evidence type="ECO:0000256" key="3">
    <source>
        <dbReference type="ARBA" id="ARBA00012438"/>
    </source>
</evidence>
<evidence type="ECO:0000256" key="16">
    <source>
        <dbReference type="SAM" id="Coils"/>
    </source>
</evidence>
<evidence type="ECO:0000256" key="17">
    <source>
        <dbReference type="SAM" id="Phobius"/>
    </source>
</evidence>
<evidence type="ECO:0000256" key="4">
    <source>
        <dbReference type="ARBA" id="ARBA00022475"/>
    </source>
</evidence>
<evidence type="ECO:0000256" key="6">
    <source>
        <dbReference type="ARBA" id="ARBA00022679"/>
    </source>
</evidence>
<dbReference type="Pfam" id="PF00672">
    <property type="entry name" value="HAMP"/>
    <property type="match status" value="1"/>
</dbReference>
<keyword evidence="24" id="KW-1185">Reference proteome</keyword>
<dbReference type="InterPro" id="IPR003660">
    <property type="entry name" value="HAMP_dom"/>
</dbReference>
<keyword evidence="10" id="KW-0067">ATP-binding</keyword>
<keyword evidence="4" id="KW-1003">Cell membrane</keyword>
<dbReference type="SUPFAM" id="SSF47384">
    <property type="entry name" value="Homodimeric domain of signal transducing histidine kinase"/>
    <property type="match status" value="1"/>
</dbReference>
<keyword evidence="8" id="KW-0547">Nucleotide-binding</keyword>
<evidence type="ECO:0000256" key="1">
    <source>
        <dbReference type="ARBA" id="ARBA00000085"/>
    </source>
</evidence>
<dbReference type="CDD" id="cd17546">
    <property type="entry name" value="REC_hyHK_CKI1_RcsC-like"/>
    <property type="match status" value="1"/>
</dbReference>
<evidence type="ECO:0000256" key="10">
    <source>
        <dbReference type="ARBA" id="ARBA00022840"/>
    </source>
</evidence>
<keyword evidence="9" id="KW-0418">Kinase</keyword>
<dbReference type="Proteomes" id="UP000811899">
    <property type="component" value="Unassembled WGS sequence"/>
</dbReference>
<evidence type="ECO:0000256" key="15">
    <source>
        <dbReference type="PROSITE-ProRule" id="PRU00169"/>
    </source>
</evidence>
<keyword evidence="6" id="KW-0808">Transferase</keyword>
<dbReference type="SUPFAM" id="SSF55785">
    <property type="entry name" value="PYP-like sensor domain (PAS domain)"/>
    <property type="match status" value="1"/>
</dbReference>
<dbReference type="InterPro" id="IPR036097">
    <property type="entry name" value="HisK_dim/P_sf"/>
</dbReference>
<feature type="coiled-coil region" evidence="16">
    <location>
        <begin position="430"/>
        <end position="457"/>
    </location>
</feature>
<keyword evidence="11 17" id="KW-1133">Transmembrane helix</keyword>
<dbReference type="SUPFAM" id="SSF55874">
    <property type="entry name" value="ATPase domain of HSP90 chaperone/DNA topoisomerase II/histidine kinase"/>
    <property type="match status" value="1"/>
</dbReference>
<dbReference type="PROSITE" id="PS50113">
    <property type="entry name" value="PAC"/>
    <property type="match status" value="1"/>
</dbReference>
<dbReference type="SMART" id="SM00091">
    <property type="entry name" value="PAS"/>
    <property type="match status" value="1"/>
</dbReference>
<dbReference type="EMBL" id="JAHCVJ010000003">
    <property type="protein sequence ID" value="MBT0664720.1"/>
    <property type="molecule type" value="Genomic_DNA"/>
</dbReference>
<evidence type="ECO:0000259" key="18">
    <source>
        <dbReference type="PROSITE" id="PS50109"/>
    </source>
</evidence>
<dbReference type="SMART" id="SM00387">
    <property type="entry name" value="HATPase_c"/>
    <property type="match status" value="1"/>
</dbReference>
<keyword evidence="5 15" id="KW-0597">Phosphoprotein</keyword>
<dbReference type="GO" id="GO:0005886">
    <property type="term" value="C:plasma membrane"/>
    <property type="evidence" value="ECO:0007669"/>
    <property type="project" value="UniProtKB-SubCell"/>
</dbReference>
<evidence type="ECO:0000313" key="23">
    <source>
        <dbReference type="EMBL" id="MBT0664720.1"/>
    </source>
</evidence>
<name>A0AAW4L818_9BACT</name>
<dbReference type="SMART" id="SM00448">
    <property type="entry name" value="REC"/>
    <property type="match status" value="1"/>
</dbReference>
<evidence type="ECO:0000256" key="7">
    <source>
        <dbReference type="ARBA" id="ARBA00022692"/>
    </source>
</evidence>
<feature type="domain" description="HAMP" evidence="22">
    <location>
        <begin position="393"/>
        <end position="445"/>
    </location>
</feature>
<evidence type="ECO:0000259" key="22">
    <source>
        <dbReference type="PROSITE" id="PS50885"/>
    </source>
</evidence>
<dbReference type="PANTHER" id="PTHR43047:SF72">
    <property type="entry name" value="OSMOSENSING HISTIDINE PROTEIN KINASE SLN1"/>
    <property type="match status" value="1"/>
</dbReference>